<dbReference type="Proteomes" id="UP001634394">
    <property type="component" value="Unassembled WGS sequence"/>
</dbReference>
<comment type="caution">
    <text evidence="1">The sequence shown here is derived from an EMBL/GenBank/DDBJ whole genome shotgun (WGS) entry which is preliminary data.</text>
</comment>
<evidence type="ECO:0000313" key="2">
    <source>
        <dbReference type="Proteomes" id="UP001634394"/>
    </source>
</evidence>
<gene>
    <name evidence="1" type="ORF">ACJMK2_003688</name>
</gene>
<name>A0ABD3XYZ9_SINWO</name>
<keyword evidence="2" id="KW-1185">Reference proteome</keyword>
<dbReference type="EMBL" id="JBJQND010000001">
    <property type="protein sequence ID" value="KAL3891426.1"/>
    <property type="molecule type" value="Genomic_DNA"/>
</dbReference>
<protein>
    <submittedName>
        <fullName evidence="1">Uncharacterized protein</fullName>
    </submittedName>
</protein>
<reference evidence="1 2" key="1">
    <citation type="submission" date="2024-11" db="EMBL/GenBank/DDBJ databases">
        <title>Chromosome-level genome assembly of the freshwater bivalve Anodonta woodiana.</title>
        <authorList>
            <person name="Chen X."/>
        </authorList>
    </citation>
    <scope>NUCLEOTIDE SEQUENCE [LARGE SCALE GENOMIC DNA]</scope>
    <source>
        <strain evidence="1">MN2024</strain>
        <tissue evidence="1">Gills</tissue>
    </source>
</reference>
<proteinExistence type="predicted"/>
<accession>A0ABD3XYZ9</accession>
<dbReference type="Gene3D" id="3.30.160.60">
    <property type="entry name" value="Classic Zinc Finger"/>
    <property type="match status" value="1"/>
</dbReference>
<dbReference type="AlphaFoldDB" id="A0ABD3XYZ9"/>
<organism evidence="1 2">
    <name type="scientific">Sinanodonta woodiana</name>
    <name type="common">Chinese pond mussel</name>
    <name type="synonym">Anodonta woodiana</name>
    <dbReference type="NCBI Taxonomy" id="1069815"/>
    <lineage>
        <taxon>Eukaryota</taxon>
        <taxon>Metazoa</taxon>
        <taxon>Spiralia</taxon>
        <taxon>Lophotrochozoa</taxon>
        <taxon>Mollusca</taxon>
        <taxon>Bivalvia</taxon>
        <taxon>Autobranchia</taxon>
        <taxon>Heteroconchia</taxon>
        <taxon>Palaeoheterodonta</taxon>
        <taxon>Unionida</taxon>
        <taxon>Unionoidea</taxon>
        <taxon>Unionidae</taxon>
        <taxon>Unioninae</taxon>
        <taxon>Sinanodonta</taxon>
    </lineage>
</organism>
<sequence length="125" mass="14393">MCGDCLKAHRKLKIAKDHTILSVEELDCNPENVMKLAVGFTCSEHHGKNIKYYCKDHKFPCCATCFFHCHKSCSEVIDKKEELPALLFKNKPVEIIAGMKKIESHLKKVLEMNEFSRNNLEIQLN</sequence>
<dbReference type="SUPFAM" id="SSF57845">
    <property type="entry name" value="B-box zinc-binding domain"/>
    <property type="match status" value="1"/>
</dbReference>
<evidence type="ECO:0000313" key="1">
    <source>
        <dbReference type="EMBL" id="KAL3891426.1"/>
    </source>
</evidence>